<organism evidence="2 3">
    <name type="scientific">Plasmodium yoelii yoelii</name>
    <dbReference type="NCBI Taxonomy" id="73239"/>
    <lineage>
        <taxon>Eukaryota</taxon>
        <taxon>Sar</taxon>
        <taxon>Alveolata</taxon>
        <taxon>Apicomplexa</taxon>
        <taxon>Aconoidasida</taxon>
        <taxon>Haemosporida</taxon>
        <taxon>Plasmodiidae</taxon>
        <taxon>Plasmodium</taxon>
        <taxon>Plasmodium (Vinckeia)</taxon>
    </lineage>
</organism>
<comment type="caution">
    <text evidence="2">The sequence shown here is derived from an EMBL/GenBank/DDBJ whole genome shotgun (WGS) entry which is preliminary data.</text>
</comment>
<reference evidence="2 3" key="1">
    <citation type="journal article" date="2002" name="Nature">
        <title>Genome sequence and comparative analysis of the model rodent malaria parasite Plasmodium yoelii yoelii.</title>
        <authorList>
            <person name="Carlton J.M."/>
            <person name="Angiuoli S.V."/>
            <person name="Suh B.B."/>
            <person name="Kooij T.W."/>
            <person name="Pertea M."/>
            <person name="Silva J.C."/>
            <person name="Ermolaeva M.D."/>
            <person name="Allen J.E."/>
            <person name="Selengut J.D."/>
            <person name="Koo H.L."/>
            <person name="Peterson J.D."/>
            <person name="Pop M."/>
            <person name="Kosack D.S."/>
            <person name="Shumway M.F."/>
            <person name="Bidwell S.L."/>
            <person name="Shallom S.J."/>
            <person name="van Aken S.E."/>
            <person name="Riedmuller S.B."/>
            <person name="Feldblyum T.V."/>
            <person name="Cho J.K."/>
            <person name="Quackenbush J."/>
            <person name="Sedegah M."/>
            <person name="Shoaibi A."/>
            <person name="Cummings L.M."/>
            <person name="Florens L."/>
            <person name="Yates J.R."/>
            <person name="Raine J.D."/>
            <person name="Sinden R.E."/>
            <person name="Harris M.A."/>
            <person name="Cunningham D.A."/>
            <person name="Preiser P.R."/>
            <person name="Bergman L.W."/>
            <person name="Vaidya A.B."/>
            <person name="van Lin L.H."/>
            <person name="Janse C.J."/>
            <person name="Waters A.P."/>
            <person name="Smith H.O."/>
            <person name="White O.R."/>
            <person name="Salzberg S.L."/>
            <person name="Venter J.C."/>
            <person name="Fraser C.M."/>
            <person name="Hoffman S.L."/>
            <person name="Gardner M.J."/>
            <person name="Carucci D.J."/>
        </authorList>
    </citation>
    <scope>NUCLEOTIDE SEQUENCE [LARGE SCALE GENOMIC DNA]</scope>
    <source>
        <strain evidence="2 3">17XNL</strain>
    </source>
</reference>
<evidence type="ECO:0000313" key="2">
    <source>
        <dbReference type="EMBL" id="EAA18263.1"/>
    </source>
</evidence>
<dbReference type="Proteomes" id="UP000008553">
    <property type="component" value="Unassembled WGS sequence"/>
</dbReference>
<dbReference type="InParanoid" id="Q7RBM9"/>
<accession>Q7RBM9</accession>
<dbReference type="Pfam" id="PF00481">
    <property type="entry name" value="PP2C"/>
    <property type="match status" value="1"/>
</dbReference>
<proteinExistence type="predicted"/>
<dbReference type="PaxDb" id="73239-Q7RBM9"/>
<dbReference type="STRING" id="73239.Q7RBM9"/>
<dbReference type="EMBL" id="AABL01002030">
    <property type="protein sequence ID" value="EAA18263.1"/>
    <property type="molecule type" value="Genomic_DNA"/>
</dbReference>
<dbReference type="SUPFAM" id="SSF81606">
    <property type="entry name" value="PP2C-like"/>
    <property type="match status" value="1"/>
</dbReference>
<dbReference type="InterPro" id="IPR036457">
    <property type="entry name" value="PPM-type-like_dom_sf"/>
</dbReference>
<keyword evidence="3" id="KW-1185">Reference proteome</keyword>
<dbReference type="AlphaFoldDB" id="Q7RBM9"/>
<dbReference type="Gene3D" id="3.60.40.10">
    <property type="entry name" value="PPM-type phosphatase domain"/>
    <property type="match status" value="1"/>
</dbReference>
<dbReference type="InterPro" id="IPR001932">
    <property type="entry name" value="PPM-type_phosphatase-like_dom"/>
</dbReference>
<protein>
    <recommendedName>
        <fullName evidence="1">PPM-type phosphatase domain-containing protein</fullName>
    </recommendedName>
</protein>
<sequence length="84" mass="9797">MIKIYITSFCIIYPFSFNIAIDLVDIHKPWVLSEKERIIKHGGTIENGRINDIIDVTRAFGDFPLMKHNNNNILELKHEHINAH</sequence>
<feature type="domain" description="PPM-type phosphatase" evidence="1">
    <location>
        <begin position="25"/>
        <end position="69"/>
    </location>
</feature>
<evidence type="ECO:0000259" key="1">
    <source>
        <dbReference type="Pfam" id="PF00481"/>
    </source>
</evidence>
<name>Q7RBM9_PLAYO</name>
<evidence type="ECO:0000313" key="3">
    <source>
        <dbReference type="Proteomes" id="UP000008553"/>
    </source>
</evidence>
<gene>
    <name evidence="2" type="ORF">PY06111</name>
</gene>